<feature type="transmembrane region" description="Helical" evidence="7">
    <location>
        <begin position="6"/>
        <end position="26"/>
    </location>
</feature>
<evidence type="ECO:0000256" key="6">
    <source>
        <dbReference type="ARBA" id="ARBA00023136"/>
    </source>
</evidence>
<feature type="transmembrane region" description="Helical" evidence="7">
    <location>
        <begin position="92"/>
        <end position="114"/>
    </location>
</feature>
<dbReference type="CDD" id="cd06261">
    <property type="entry name" value="TM_PBP2"/>
    <property type="match status" value="1"/>
</dbReference>
<dbReference type="GO" id="GO:0005886">
    <property type="term" value="C:plasma membrane"/>
    <property type="evidence" value="ECO:0007669"/>
    <property type="project" value="UniProtKB-SubCell"/>
</dbReference>
<dbReference type="PROSITE" id="PS50928">
    <property type="entry name" value="ABC_TM1"/>
    <property type="match status" value="1"/>
</dbReference>
<evidence type="ECO:0000313" key="9">
    <source>
        <dbReference type="EMBL" id="MBB3064293.1"/>
    </source>
</evidence>
<keyword evidence="4 7" id="KW-0812">Transmembrane</keyword>
<feature type="transmembrane region" description="Helical" evidence="7">
    <location>
        <begin position="63"/>
        <end position="85"/>
    </location>
</feature>
<dbReference type="Gene3D" id="1.10.3720.10">
    <property type="entry name" value="MetI-like"/>
    <property type="match status" value="1"/>
</dbReference>
<dbReference type="InterPro" id="IPR035906">
    <property type="entry name" value="MetI-like_sf"/>
</dbReference>
<gene>
    <name evidence="9" type="ORF">FHR98_000558</name>
</gene>
<comment type="caution">
    <text evidence="9">The sequence shown here is derived from an EMBL/GenBank/DDBJ whole genome shotgun (WGS) entry which is preliminary data.</text>
</comment>
<proteinExistence type="inferred from homology"/>
<keyword evidence="2 7" id="KW-0813">Transport</keyword>
<reference evidence="9 10" key="1">
    <citation type="submission" date="2020-08" db="EMBL/GenBank/DDBJ databases">
        <title>Genomic Encyclopedia of Type Strains, Phase III (KMG-III): the genomes of soil and plant-associated and newly described type strains.</title>
        <authorList>
            <person name="Whitman W."/>
        </authorList>
    </citation>
    <scope>NUCLEOTIDE SEQUENCE [LARGE SCALE GENOMIC DNA]</scope>
    <source>
        <strain evidence="9 10">CECT 8803</strain>
    </source>
</reference>
<feature type="transmembrane region" description="Helical" evidence="7">
    <location>
        <begin position="31"/>
        <end position="51"/>
    </location>
</feature>
<keyword evidence="3" id="KW-1003">Cell membrane</keyword>
<evidence type="ECO:0000259" key="8">
    <source>
        <dbReference type="PROSITE" id="PS50928"/>
    </source>
</evidence>
<dbReference type="PANTHER" id="PTHR30151">
    <property type="entry name" value="ALKANE SULFONATE ABC TRANSPORTER-RELATED, MEMBRANE SUBUNIT"/>
    <property type="match status" value="1"/>
</dbReference>
<sequence length="245" mass="26383">MLERAGYLVFGILTIACVWEAAIRLFEIPPFILPPIASILGAVWDFFPSLMRGLAATLKVAGIGYVAGSLVAVALAVAMTLVPLLERIFKPVIVAINSVPVVAYVPLSLVWFGMGSGSKIAMVMLAAGFSVFVNALQGLKAIDRSAIDLFRSFGAGPLRIVWMLRLPAALPAIITGLRVAVVRSMIIAIVAEMLGAYEGLGRIIYESTQQIEFLKVWAAVVVASAASMLIYGLLVLTDRHLVWWR</sequence>
<evidence type="ECO:0000256" key="3">
    <source>
        <dbReference type="ARBA" id="ARBA00022475"/>
    </source>
</evidence>
<dbReference type="Pfam" id="PF00528">
    <property type="entry name" value="BPD_transp_1"/>
    <property type="match status" value="1"/>
</dbReference>
<comment type="similarity">
    <text evidence="7">Belongs to the binding-protein-dependent transport system permease family.</text>
</comment>
<organism evidence="9 10">
    <name type="scientific">Limibacillus halophilus</name>
    <dbReference type="NCBI Taxonomy" id="1579333"/>
    <lineage>
        <taxon>Bacteria</taxon>
        <taxon>Pseudomonadati</taxon>
        <taxon>Pseudomonadota</taxon>
        <taxon>Alphaproteobacteria</taxon>
        <taxon>Rhodospirillales</taxon>
        <taxon>Rhodovibrionaceae</taxon>
        <taxon>Limibacillus</taxon>
    </lineage>
</organism>
<dbReference type="InterPro" id="IPR000515">
    <property type="entry name" value="MetI-like"/>
</dbReference>
<evidence type="ECO:0000256" key="7">
    <source>
        <dbReference type="RuleBase" id="RU363032"/>
    </source>
</evidence>
<keyword evidence="10" id="KW-1185">Reference proteome</keyword>
<evidence type="ECO:0000256" key="5">
    <source>
        <dbReference type="ARBA" id="ARBA00022989"/>
    </source>
</evidence>
<feature type="transmembrane region" description="Helical" evidence="7">
    <location>
        <begin position="160"/>
        <end position="179"/>
    </location>
</feature>
<feature type="transmembrane region" description="Helical" evidence="7">
    <location>
        <begin position="216"/>
        <end position="236"/>
    </location>
</feature>
<evidence type="ECO:0000256" key="1">
    <source>
        <dbReference type="ARBA" id="ARBA00004651"/>
    </source>
</evidence>
<name>A0A839STQ3_9PROT</name>
<dbReference type="SUPFAM" id="SSF161098">
    <property type="entry name" value="MetI-like"/>
    <property type="match status" value="1"/>
</dbReference>
<dbReference type="RefSeq" id="WP_183415087.1">
    <property type="nucleotide sequence ID" value="NZ_JACHXA010000001.1"/>
</dbReference>
<dbReference type="Proteomes" id="UP000581135">
    <property type="component" value="Unassembled WGS sequence"/>
</dbReference>
<dbReference type="GO" id="GO:0055085">
    <property type="term" value="P:transmembrane transport"/>
    <property type="evidence" value="ECO:0007669"/>
    <property type="project" value="InterPro"/>
</dbReference>
<comment type="subcellular location">
    <subcellularLocation>
        <location evidence="1 7">Cell membrane</location>
        <topology evidence="1 7">Multi-pass membrane protein</topology>
    </subcellularLocation>
</comment>
<evidence type="ECO:0000313" key="10">
    <source>
        <dbReference type="Proteomes" id="UP000581135"/>
    </source>
</evidence>
<dbReference type="AlphaFoldDB" id="A0A839STQ3"/>
<feature type="domain" description="ABC transmembrane type-1" evidence="8">
    <location>
        <begin position="54"/>
        <end position="235"/>
    </location>
</feature>
<feature type="transmembrane region" description="Helical" evidence="7">
    <location>
        <begin position="120"/>
        <end position="139"/>
    </location>
</feature>
<dbReference type="PANTHER" id="PTHR30151:SF20">
    <property type="entry name" value="ABC TRANSPORTER PERMEASE PROTEIN HI_0355-RELATED"/>
    <property type="match status" value="1"/>
</dbReference>
<evidence type="ECO:0000256" key="4">
    <source>
        <dbReference type="ARBA" id="ARBA00022692"/>
    </source>
</evidence>
<accession>A0A839STQ3</accession>
<dbReference type="PROSITE" id="PS51257">
    <property type="entry name" value="PROKAR_LIPOPROTEIN"/>
    <property type="match status" value="1"/>
</dbReference>
<dbReference type="EMBL" id="JACHXA010000001">
    <property type="protein sequence ID" value="MBB3064293.1"/>
    <property type="molecule type" value="Genomic_DNA"/>
</dbReference>
<evidence type="ECO:0000256" key="2">
    <source>
        <dbReference type="ARBA" id="ARBA00022448"/>
    </source>
</evidence>
<protein>
    <submittedName>
        <fullName evidence="9">NitT/TauT family transport system permease protein</fullName>
    </submittedName>
</protein>
<keyword evidence="5 7" id="KW-1133">Transmembrane helix</keyword>
<keyword evidence="6 7" id="KW-0472">Membrane</keyword>